<dbReference type="GO" id="GO:0000214">
    <property type="term" value="C:tRNA-intron endonuclease complex"/>
    <property type="evidence" value="ECO:0007669"/>
    <property type="project" value="InterPro"/>
</dbReference>
<feature type="domain" description="tRNA-splicing endonuclease subunit Sen15" evidence="3">
    <location>
        <begin position="30"/>
        <end position="112"/>
    </location>
</feature>
<accession>A0A6A7BXW6</accession>
<keyword evidence="5" id="KW-1185">Reference proteome</keyword>
<dbReference type="OrthoDB" id="10002170at2759"/>
<dbReference type="InterPro" id="IPR036167">
    <property type="entry name" value="tRNA_intron_Endo_cat-like_sf"/>
</dbReference>
<protein>
    <recommendedName>
        <fullName evidence="3">tRNA-splicing endonuclease subunit Sen15 domain-containing protein</fullName>
    </recommendedName>
</protein>
<dbReference type="GO" id="GO:0000213">
    <property type="term" value="F:tRNA-intron lyase activity"/>
    <property type="evidence" value="ECO:0007669"/>
    <property type="project" value="TreeGrafter"/>
</dbReference>
<dbReference type="Pfam" id="PF09631">
    <property type="entry name" value="Sen15"/>
    <property type="match status" value="2"/>
</dbReference>
<evidence type="ECO:0000259" key="3">
    <source>
        <dbReference type="Pfam" id="PF09631"/>
    </source>
</evidence>
<dbReference type="SUPFAM" id="SSF53032">
    <property type="entry name" value="tRNA-intron endonuclease catalytic domain-like"/>
    <property type="match status" value="1"/>
</dbReference>
<evidence type="ECO:0000256" key="2">
    <source>
        <dbReference type="ARBA" id="ARBA00022694"/>
    </source>
</evidence>
<name>A0A6A7BXW6_9PEZI</name>
<sequence>MLKEKVSALDSFIQSNSSPDDPPTRALALQIAHNLYYQHNWRAVRIHNSEESILLSGLPPKPLYTHPDEQIALLEQGATARAEREWILPSQMRQRWNLKTLGQVFNGIGKVPGEDEGKELHFSDTREGAEGIISSEISPWRLKNPKRLLLATVEDDGTIVYYVVHDGLVKPRQN</sequence>
<evidence type="ECO:0000313" key="4">
    <source>
        <dbReference type="EMBL" id="KAF2860054.1"/>
    </source>
</evidence>
<evidence type="ECO:0000256" key="1">
    <source>
        <dbReference type="ARBA" id="ARBA00006091"/>
    </source>
</evidence>
<dbReference type="InterPro" id="IPR011856">
    <property type="entry name" value="tRNA_endonuc-like_dom_sf"/>
</dbReference>
<dbReference type="InterPro" id="IPR018593">
    <property type="entry name" value="tRNA-endonuc_su_Sen15"/>
</dbReference>
<dbReference type="Proteomes" id="UP000799421">
    <property type="component" value="Unassembled WGS sequence"/>
</dbReference>
<evidence type="ECO:0000313" key="5">
    <source>
        <dbReference type="Proteomes" id="UP000799421"/>
    </source>
</evidence>
<dbReference type="Gene3D" id="3.40.1350.10">
    <property type="match status" value="1"/>
</dbReference>
<organism evidence="4 5">
    <name type="scientific">Piedraia hortae CBS 480.64</name>
    <dbReference type="NCBI Taxonomy" id="1314780"/>
    <lineage>
        <taxon>Eukaryota</taxon>
        <taxon>Fungi</taxon>
        <taxon>Dikarya</taxon>
        <taxon>Ascomycota</taxon>
        <taxon>Pezizomycotina</taxon>
        <taxon>Dothideomycetes</taxon>
        <taxon>Dothideomycetidae</taxon>
        <taxon>Capnodiales</taxon>
        <taxon>Piedraiaceae</taxon>
        <taxon>Piedraia</taxon>
    </lineage>
</organism>
<gene>
    <name evidence="4" type="ORF">K470DRAFT_217689</name>
</gene>
<keyword evidence="2" id="KW-0819">tRNA processing</keyword>
<dbReference type="GO" id="GO:0003676">
    <property type="term" value="F:nucleic acid binding"/>
    <property type="evidence" value="ECO:0007669"/>
    <property type="project" value="InterPro"/>
</dbReference>
<comment type="similarity">
    <text evidence="1">Belongs to the SEN15 family.</text>
</comment>
<dbReference type="PANTHER" id="PTHR28518">
    <property type="entry name" value="TRNA-SPLICING ENDONUCLEASE SUBUNIT SEN15"/>
    <property type="match status" value="1"/>
</dbReference>
<dbReference type="PANTHER" id="PTHR28518:SF1">
    <property type="entry name" value="TRNA-SPLICING ENDONUCLEASE SUBUNIT SEN15"/>
    <property type="match status" value="1"/>
</dbReference>
<dbReference type="GO" id="GO:0000379">
    <property type="term" value="P:tRNA-type intron splice site recognition and cleavage"/>
    <property type="evidence" value="ECO:0007669"/>
    <property type="project" value="InterPro"/>
</dbReference>
<feature type="domain" description="tRNA-splicing endonuclease subunit Sen15" evidence="3">
    <location>
        <begin position="142"/>
        <end position="174"/>
    </location>
</feature>
<proteinExistence type="inferred from homology"/>
<dbReference type="InterPro" id="IPR042777">
    <property type="entry name" value="Sen15_fungi"/>
</dbReference>
<dbReference type="AlphaFoldDB" id="A0A6A7BXW6"/>
<dbReference type="EMBL" id="MU005985">
    <property type="protein sequence ID" value="KAF2860054.1"/>
    <property type="molecule type" value="Genomic_DNA"/>
</dbReference>
<reference evidence="4" key="1">
    <citation type="journal article" date="2020" name="Stud. Mycol.">
        <title>101 Dothideomycetes genomes: a test case for predicting lifestyles and emergence of pathogens.</title>
        <authorList>
            <person name="Haridas S."/>
            <person name="Albert R."/>
            <person name="Binder M."/>
            <person name="Bloem J."/>
            <person name="Labutti K."/>
            <person name="Salamov A."/>
            <person name="Andreopoulos B."/>
            <person name="Baker S."/>
            <person name="Barry K."/>
            <person name="Bills G."/>
            <person name="Bluhm B."/>
            <person name="Cannon C."/>
            <person name="Castanera R."/>
            <person name="Culley D."/>
            <person name="Daum C."/>
            <person name="Ezra D."/>
            <person name="Gonzalez J."/>
            <person name="Henrissat B."/>
            <person name="Kuo A."/>
            <person name="Liang C."/>
            <person name="Lipzen A."/>
            <person name="Lutzoni F."/>
            <person name="Magnuson J."/>
            <person name="Mondo S."/>
            <person name="Nolan M."/>
            <person name="Ohm R."/>
            <person name="Pangilinan J."/>
            <person name="Park H.-J."/>
            <person name="Ramirez L."/>
            <person name="Alfaro M."/>
            <person name="Sun H."/>
            <person name="Tritt A."/>
            <person name="Yoshinaga Y."/>
            <person name="Zwiers L.-H."/>
            <person name="Turgeon B."/>
            <person name="Goodwin S."/>
            <person name="Spatafora J."/>
            <person name="Crous P."/>
            <person name="Grigoriev I."/>
        </authorList>
    </citation>
    <scope>NUCLEOTIDE SEQUENCE</scope>
    <source>
        <strain evidence="4">CBS 480.64</strain>
    </source>
</reference>